<dbReference type="GO" id="GO:0006281">
    <property type="term" value="P:DNA repair"/>
    <property type="evidence" value="ECO:0007669"/>
    <property type="project" value="UniProtKB-KW"/>
</dbReference>
<evidence type="ECO:0000256" key="4">
    <source>
        <dbReference type="ARBA" id="ARBA00022722"/>
    </source>
</evidence>
<keyword evidence="9" id="KW-0460">Magnesium</keyword>
<proteinExistence type="inferred from homology"/>
<keyword evidence="15" id="KW-1185">Reference proteome</keyword>
<keyword evidence="3" id="KW-0963">Cytoplasm</keyword>
<evidence type="ECO:0000256" key="11">
    <source>
        <dbReference type="ARBA" id="ARBA00023204"/>
    </source>
</evidence>
<reference evidence="14 15" key="1">
    <citation type="submission" date="2009-01" db="EMBL/GenBank/DDBJ databases">
        <authorList>
            <person name="Fulton L."/>
            <person name="Clifton S."/>
            <person name="Fulton B."/>
            <person name="Xu J."/>
            <person name="Minx P."/>
            <person name="Pepin K.H."/>
            <person name="Johnson M."/>
            <person name="Bhonagiri V."/>
            <person name="Nash W.E."/>
            <person name="Mardis E.R."/>
            <person name="Wilson R.K."/>
        </authorList>
    </citation>
    <scope>NUCLEOTIDE SEQUENCE [LARGE SCALE GENOMIC DNA]</scope>
    <source>
        <strain evidence="14 15">DSM 5476</strain>
    </source>
</reference>
<organism evidence="14 15">
    <name type="scientific">[Clostridium] methylpentosum DSM 5476</name>
    <dbReference type="NCBI Taxonomy" id="537013"/>
    <lineage>
        <taxon>Bacteria</taxon>
        <taxon>Bacillati</taxon>
        <taxon>Bacillota</taxon>
        <taxon>Clostridia</taxon>
        <taxon>Eubacteriales</taxon>
        <taxon>Oscillospiraceae</taxon>
        <taxon>Oscillospiraceae incertae sedis</taxon>
    </lineage>
</organism>
<keyword evidence="6" id="KW-0255">Endonuclease</keyword>
<dbReference type="Proteomes" id="UP000003340">
    <property type="component" value="Unassembled WGS sequence"/>
</dbReference>
<keyword evidence="4" id="KW-0540">Nuclease</keyword>
<dbReference type="HOGENOM" id="CLU_096340_1_0_9"/>
<evidence type="ECO:0000256" key="5">
    <source>
        <dbReference type="ARBA" id="ARBA00022723"/>
    </source>
</evidence>
<comment type="cofactor">
    <cofactor evidence="1">
        <name>Mg(2+)</name>
        <dbReference type="ChEBI" id="CHEBI:18420"/>
    </cofactor>
</comment>
<keyword evidence="7" id="KW-0227">DNA damage</keyword>
<dbReference type="Pfam" id="PF03838">
    <property type="entry name" value="RecU"/>
    <property type="match status" value="1"/>
</dbReference>
<comment type="caution">
    <text evidence="14">The sequence shown here is derived from an EMBL/GenBank/DDBJ whole genome shotgun (WGS) entry which is preliminary data.</text>
</comment>
<dbReference type="eggNOG" id="COG3331">
    <property type="taxonomic scope" value="Bacteria"/>
</dbReference>
<dbReference type="InterPro" id="IPR011335">
    <property type="entry name" value="Restrct_endonuc-II-like"/>
</dbReference>
<evidence type="ECO:0000313" key="14">
    <source>
        <dbReference type="EMBL" id="EEG30651.1"/>
    </source>
</evidence>
<evidence type="ECO:0000256" key="12">
    <source>
        <dbReference type="ARBA" id="ARBA00023447"/>
    </source>
</evidence>
<dbReference type="STRING" id="537013.CLOSTMETH_01720"/>
<keyword evidence="10" id="KW-0233">DNA recombination</keyword>
<dbReference type="GO" id="GO:0003676">
    <property type="term" value="F:nucleic acid binding"/>
    <property type="evidence" value="ECO:0007669"/>
    <property type="project" value="InterPro"/>
</dbReference>
<evidence type="ECO:0000256" key="2">
    <source>
        <dbReference type="ARBA" id="ARBA00004496"/>
    </source>
</evidence>
<name>C0ECZ9_9FIRM</name>
<accession>C0ECZ9</accession>
<dbReference type="GO" id="GO:0005737">
    <property type="term" value="C:cytoplasm"/>
    <property type="evidence" value="ECO:0007669"/>
    <property type="project" value="UniProtKB-SubCell"/>
</dbReference>
<evidence type="ECO:0000256" key="6">
    <source>
        <dbReference type="ARBA" id="ARBA00022759"/>
    </source>
</evidence>
<comment type="subcellular location">
    <subcellularLocation>
        <location evidence="2">Cytoplasm</location>
    </subcellularLocation>
</comment>
<evidence type="ECO:0000256" key="7">
    <source>
        <dbReference type="ARBA" id="ARBA00022763"/>
    </source>
</evidence>
<reference evidence="14 15" key="2">
    <citation type="submission" date="2009-02" db="EMBL/GenBank/DDBJ databases">
        <title>Draft genome sequence of Clostridium methylpentosum (DSM 5476).</title>
        <authorList>
            <person name="Sudarsanam P."/>
            <person name="Ley R."/>
            <person name="Guruge J."/>
            <person name="Turnbaugh P.J."/>
            <person name="Mahowald M."/>
            <person name="Liep D."/>
            <person name="Gordon J."/>
        </authorList>
    </citation>
    <scope>NUCLEOTIDE SEQUENCE [LARGE SCALE GENOMIC DNA]</scope>
    <source>
        <strain evidence="14 15">DSM 5476</strain>
    </source>
</reference>
<evidence type="ECO:0000256" key="13">
    <source>
        <dbReference type="ARBA" id="ARBA00029523"/>
    </source>
</evidence>
<gene>
    <name evidence="14" type="ORF">CLOSTMETH_01720</name>
</gene>
<dbReference type="SUPFAM" id="SSF52980">
    <property type="entry name" value="Restriction endonuclease-like"/>
    <property type="match status" value="1"/>
</dbReference>
<evidence type="ECO:0000313" key="15">
    <source>
        <dbReference type="Proteomes" id="UP000003340"/>
    </source>
</evidence>
<dbReference type="EMBL" id="ACEC01000058">
    <property type="protein sequence ID" value="EEG30651.1"/>
    <property type="molecule type" value="Genomic_DNA"/>
</dbReference>
<evidence type="ECO:0000256" key="3">
    <source>
        <dbReference type="ARBA" id="ARBA00022490"/>
    </source>
</evidence>
<dbReference type="GO" id="GO:0046872">
    <property type="term" value="F:metal ion binding"/>
    <property type="evidence" value="ECO:0007669"/>
    <property type="project" value="UniProtKB-KW"/>
</dbReference>
<dbReference type="InterPro" id="IPR004612">
    <property type="entry name" value="Resolv_RecU"/>
</dbReference>
<dbReference type="GO" id="GO:0016787">
    <property type="term" value="F:hydrolase activity"/>
    <property type="evidence" value="ECO:0007669"/>
    <property type="project" value="UniProtKB-KW"/>
</dbReference>
<evidence type="ECO:0000256" key="9">
    <source>
        <dbReference type="ARBA" id="ARBA00022842"/>
    </source>
</evidence>
<protein>
    <recommendedName>
        <fullName evidence="13">Holliday junction resolvase RecU</fullName>
    </recommendedName>
</protein>
<dbReference type="GO" id="GO:0004519">
    <property type="term" value="F:endonuclease activity"/>
    <property type="evidence" value="ECO:0007669"/>
    <property type="project" value="UniProtKB-KW"/>
</dbReference>
<evidence type="ECO:0000256" key="1">
    <source>
        <dbReference type="ARBA" id="ARBA00001946"/>
    </source>
</evidence>
<evidence type="ECO:0000256" key="8">
    <source>
        <dbReference type="ARBA" id="ARBA00022801"/>
    </source>
</evidence>
<keyword evidence="5" id="KW-0479">Metal-binding</keyword>
<sequence>MGYKGWEEYNPAQKNYKDPRKQLQGSKNRLRGLTFENMIDYSCLQYRLKKRAEIEKTPEPLEIEGSPIGHSFRTHFTKKAQPDFKGTLRGGRSVVFEAKTVQKNRIYHSAVTPAQQEQLDRHYELGALCFVLVSVGLTKFYRVPWRVWNDMKRIYGRKYMTQEELAEFQVEERNGAILFLEGAWQ</sequence>
<comment type="similarity">
    <text evidence="12">Belongs to the RecU family.</text>
</comment>
<dbReference type="GO" id="GO:0006310">
    <property type="term" value="P:DNA recombination"/>
    <property type="evidence" value="ECO:0007669"/>
    <property type="project" value="UniProtKB-KW"/>
</dbReference>
<evidence type="ECO:0000256" key="10">
    <source>
        <dbReference type="ARBA" id="ARBA00023172"/>
    </source>
</evidence>
<dbReference type="AlphaFoldDB" id="C0ECZ9"/>
<keyword evidence="11" id="KW-0234">DNA repair</keyword>
<keyword evidence="8" id="KW-0378">Hydrolase</keyword>
<dbReference type="Gene3D" id="3.40.1350.10">
    <property type="match status" value="1"/>
</dbReference>
<dbReference type="InterPro" id="IPR011856">
    <property type="entry name" value="tRNA_endonuc-like_dom_sf"/>
</dbReference>